<accession>C7MLE0</accession>
<dbReference type="KEGG" id="ccu:Ccur_00110"/>
<evidence type="ECO:0000313" key="2">
    <source>
        <dbReference type="EMBL" id="ACU93965.1"/>
    </source>
</evidence>
<evidence type="ECO:0000313" key="3">
    <source>
        <dbReference type="EMBL" id="ACU94596.1"/>
    </source>
</evidence>
<name>C7MLE0_CRYCD</name>
<sequence>MLTFMLKRHLFEDHDDLGVHLSYSYKLISPMSDKPIPA</sequence>
<protein>
    <submittedName>
        <fullName evidence="1">Uncharacterized protein</fullName>
    </submittedName>
</protein>
<dbReference type="Proteomes" id="UP000000954">
    <property type="component" value="Chromosome"/>
</dbReference>
<dbReference type="EMBL" id="CP001682">
    <property type="protein sequence ID" value="ACU93746.1"/>
    <property type="molecule type" value="Genomic_DNA"/>
</dbReference>
<dbReference type="HOGENOM" id="CLU_3327024_0_0_11"/>
<dbReference type="EMBL" id="CP001682">
    <property type="protein sequence ID" value="ACU94596.1"/>
    <property type="molecule type" value="Genomic_DNA"/>
</dbReference>
<evidence type="ECO:0000313" key="1">
    <source>
        <dbReference type="EMBL" id="ACU93746.1"/>
    </source>
</evidence>
<dbReference type="EMBL" id="CP001682">
    <property type="protein sequence ID" value="ACU93965.1"/>
    <property type="molecule type" value="Genomic_DNA"/>
</dbReference>
<reference evidence="1 4" key="1">
    <citation type="journal article" date="2009" name="Stand. Genomic Sci.">
        <title>Complete genome sequence of Cryptobacterium curtum type strain (12-3).</title>
        <authorList>
            <person name="Mavrommatis K."/>
            <person name="Pukall R."/>
            <person name="Rohde C."/>
            <person name="Chen F."/>
            <person name="Sims D."/>
            <person name="Brettin T."/>
            <person name="Kuske C."/>
            <person name="Detter J.C."/>
            <person name="Han C."/>
            <person name="Lapidus A."/>
            <person name="Copeland A."/>
            <person name="Glavina Del Rio T."/>
            <person name="Nolan M."/>
            <person name="Lucas S."/>
            <person name="Tice H."/>
            <person name="Cheng J.F."/>
            <person name="Bruce D."/>
            <person name="Goodwin L."/>
            <person name="Pitluck S."/>
            <person name="Ovchinnikova G."/>
            <person name="Pati A."/>
            <person name="Ivanova N."/>
            <person name="Chen A."/>
            <person name="Palaniappan K."/>
            <person name="Chain P."/>
            <person name="D'haeseleer P."/>
            <person name="Goker M."/>
            <person name="Bristow J."/>
            <person name="Eisen J.A."/>
            <person name="Markowitz V."/>
            <person name="Hugenholtz P."/>
            <person name="Rohde M."/>
            <person name="Klenk H.P."/>
            <person name="Kyrpides N.C."/>
        </authorList>
    </citation>
    <scope>NUCLEOTIDE SEQUENCE [LARGE SCALE GENOMIC DNA]</scope>
    <source>
        <strain evidence="4">ATCC 700683 / DSM 15641 / 12-3</strain>
        <strain evidence="1">DSM 15641</strain>
    </source>
</reference>
<dbReference type="KEGG" id="ccu:Ccur_02340"/>
<keyword evidence="4" id="KW-1185">Reference proteome</keyword>
<organism evidence="1 4">
    <name type="scientific">Cryptobacterium curtum (strain ATCC 700683 / DSM 15641 / CCUG 43107 / 12-3)</name>
    <dbReference type="NCBI Taxonomy" id="469378"/>
    <lineage>
        <taxon>Bacteria</taxon>
        <taxon>Bacillati</taxon>
        <taxon>Actinomycetota</taxon>
        <taxon>Coriobacteriia</taxon>
        <taxon>Eggerthellales</taxon>
        <taxon>Eggerthellaceae</taxon>
        <taxon>Cryptobacterium</taxon>
    </lineage>
</organism>
<reference evidence="1" key="2">
    <citation type="submission" date="2009-08" db="EMBL/GenBank/DDBJ databases">
        <title>The complete genome of Cryptobacter curtum DSM 15641.</title>
        <authorList>
            <consortium name="US DOE Joint Genome Institute (JGI-PGF)"/>
            <person name="Lucas S."/>
            <person name="Copeland A."/>
            <person name="Lapidus A."/>
            <person name="Glavina del Rio T."/>
            <person name="Dalin E."/>
            <person name="Tice H."/>
            <person name="Bruce D."/>
            <person name="Goodwin L."/>
            <person name="Pitluck S."/>
            <person name="Kyrpides N."/>
            <person name="Mavromatis K."/>
            <person name="Ivanova N."/>
            <person name="Ovchinnikova G."/>
            <person name="Sims D."/>
            <person name="Brettin T."/>
            <person name="Detter J.C."/>
            <person name="Han C."/>
            <person name="Kuske C."/>
            <person name="Larimer F."/>
            <person name="Land M."/>
            <person name="Hauser L."/>
            <person name="Markowitz V."/>
            <person name="Cheng J.-F."/>
            <person name="Hugenholtz P."/>
            <person name="Woyke T."/>
            <person name="Wu D."/>
            <person name="Pukall R."/>
            <person name="Klenk H.-P."/>
            <person name="Eisen J.A."/>
        </authorList>
    </citation>
    <scope>NUCLEOTIDE SEQUENCE</scope>
    <source>
        <strain evidence="1">DSM 15641</strain>
    </source>
</reference>
<evidence type="ECO:0000313" key="4">
    <source>
        <dbReference type="Proteomes" id="UP000000954"/>
    </source>
</evidence>
<proteinExistence type="predicted"/>
<dbReference type="AlphaFoldDB" id="C7MLE0"/>
<dbReference type="KEGG" id="ccu:Ccur_08970"/>
<gene>
    <name evidence="1" type="ordered locus">Ccur_00110</name>
    <name evidence="2" type="ordered locus">Ccur_02340</name>
    <name evidence="3" type="ordered locus">Ccur_08970</name>
</gene>